<keyword evidence="2 6" id="KW-0698">rRNA processing</keyword>
<keyword evidence="3 6" id="KW-0489">Methyltransferase</keyword>
<organism evidence="7 8">
    <name type="scientific">Devosia enhydra</name>
    <dbReference type="NCBI Taxonomy" id="665118"/>
    <lineage>
        <taxon>Bacteria</taxon>
        <taxon>Pseudomonadati</taxon>
        <taxon>Pseudomonadota</taxon>
        <taxon>Alphaproteobacteria</taxon>
        <taxon>Hyphomicrobiales</taxon>
        <taxon>Devosiaceae</taxon>
        <taxon>Devosia</taxon>
    </lineage>
</organism>
<comment type="catalytic activity">
    <reaction evidence="6">
        <text>guanosine(527) in 16S rRNA + S-adenosyl-L-methionine = N(7)-methylguanosine(527) in 16S rRNA + S-adenosyl-L-homocysteine</text>
        <dbReference type="Rhea" id="RHEA:42732"/>
        <dbReference type="Rhea" id="RHEA-COMP:10209"/>
        <dbReference type="Rhea" id="RHEA-COMP:10210"/>
        <dbReference type="ChEBI" id="CHEBI:57856"/>
        <dbReference type="ChEBI" id="CHEBI:59789"/>
        <dbReference type="ChEBI" id="CHEBI:74269"/>
        <dbReference type="ChEBI" id="CHEBI:74480"/>
        <dbReference type="EC" id="2.1.1.170"/>
    </reaction>
</comment>
<gene>
    <name evidence="6" type="primary">rsmG</name>
    <name evidence="7" type="ORF">SAMN02983003_2370</name>
</gene>
<keyword evidence="5 6" id="KW-0949">S-adenosyl-L-methionine</keyword>
<evidence type="ECO:0000256" key="6">
    <source>
        <dbReference type="HAMAP-Rule" id="MF_00074"/>
    </source>
</evidence>
<evidence type="ECO:0000256" key="3">
    <source>
        <dbReference type="ARBA" id="ARBA00022603"/>
    </source>
</evidence>
<dbReference type="AlphaFoldDB" id="A0A1K2I0B6"/>
<dbReference type="EMBL" id="FPKU01000002">
    <property type="protein sequence ID" value="SFZ85077.1"/>
    <property type="molecule type" value="Genomic_DNA"/>
</dbReference>
<dbReference type="InterPro" id="IPR029063">
    <property type="entry name" value="SAM-dependent_MTases_sf"/>
</dbReference>
<keyword evidence="1 6" id="KW-0963">Cytoplasm</keyword>
<evidence type="ECO:0000313" key="7">
    <source>
        <dbReference type="EMBL" id="SFZ85077.1"/>
    </source>
</evidence>
<dbReference type="InterPro" id="IPR003682">
    <property type="entry name" value="rRNA_ssu_MeTfrase_G"/>
</dbReference>
<comment type="caution">
    <text evidence="6">Lacks conserved residue(s) required for the propagation of feature annotation.</text>
</comment>
<dbReference type="Pfam" id="PF02527">
    <property type="entry name" value="GidB"/>
    <property type="match status" value="1"/>
</dbReference>
<feature type="binding site" evidence="6">
    <location>
        <position position="73"/>
    </location>
    <ligand>
        <name>S-adenosyl-L-methionine</name>
        <dbReference type="ChEBI" id="CHEBI:59789"/>
    </ligand>
</feature>
<evidence type="ECO:0000256" key="4">
    <source>
        <dbReference type="ARBA" id="ARBA00022679"/>
    </source>
</evidence>
<comment type="subcellular location">
    <subcellularLocation>
        <location evidence="6">Cytoplasm</location>
    </subcellularLocation>
</comment>
<dbReference type="NCBIfam" id="TIGR00138">
    <property type="entry name" value="rsmG_gidB"/>
    <property type="match status" value="1"/>
</dbReference>
<reference evidence="7 8" key="1">
    <citation type="submission" date="2016-11" db="EMBL/GenBank/DDBJ databases">
        <authorList>
            <person name="Jaros S."/>
            <person name="Januszkiewicz K."/>
            <person name="Wedrychowicz H."/>
        </authorList>
    </citation>
    <scope>NUCLEOTIDE SEQUENCE [LARGE SCALE GENOMIC DNA]</scope>
    <source>
        <strain evidence="7 8">ATCC 23634</strain>
    </source>
</reference>
<dbReference type="EC" id="2.1.1.170" evidence="6"/>
<dbReference type="RefSeq" id="WP_072343070.1">
    <property type="nucleotide sequence ID" value="NZ_FPKU01000002.1"/>
</dbReference>
<dbReference type="GO" id="GO:0005829">
    <property type="term" value="C:cytosol"/>
    <property type="evidence" value="ECO:0007669"/>
    <property type="project" value="TreeGrafter"/>
</dbReference>
<name>A0A1K2I0B6_9HYPH</name>
<evidence type="ECO:0000256" key="2">
    <source>
        <dbReference type="ARBA" id="ARBA00022552"/>
    </source>
</evidence>
<comment type="similarity">
    <text evidence="6">Belongs to the methyltransferase superfamily. RNA methyltransferase RsmG family.</text>
</comment>
<evidence type="ECO:0000256" key="1">
    <source>
        <dbReference type="ARBA" id="ARBA00022490"/>
    </source>
</evidence>
<evidence type="ECO:0000313" key="8">
    <source>
        <dbReference type="Proteomes" id="UP000183447"/>
    </source>
</evidence>
<dbReference type="PANTHER" id="PTHR31760:SF0">
    <property type="entry name" value="S-ADENOSYL-L-METHIONINE-DEPENDENT METHYLTRANSFERASES SUPERFAMILY PROTEIN"/>
    <property type="match status" value="1"/>
</dbReference>
<protein>
    <recommendedName>
        <fullName evidence="6">Ribosomal RNA small subunit methyltransferase G</fullName>
        <ecNumber evidence="6">2.1.1.170</ecNumber>
    </recommendedName>
    <alternativeName>
        <fullName evidence="6">16S rRNA 7-methylguanosine methyltransferase</fullName>
        <shortName evidence="6">16S rRNA m7G methyltransferase</shortName>
    </alternativeName>
</protein>
<comment type="function">
    <text evidence="6">Specifically methylates the N7 position of guanine in position 527 of 16S rRNA.</text>
</comment>
<dbReference type="CDD" id="cd02440">
    <property type="entry name" value="AdoMet_MTases"/>
    <property type="match status" value="1"/>
</dbReference>
<dbReference type="GO" id="GO:0070043">
    <property type="term" value="F:rRNA (guanine-N7-)-methyltransferase activity"/>
    <property type="evidence" value="ECO:0007669"/>
    <property type="project" value="UniProtKB-UniRule"/>
</dbReference>
<proteinExistence type="inferred from homology"/>
<dbReference type="STRING" id="665118.SAMN02983003_2370"/>
<dbReference type="PANTHER" id="PTHR31760">
    <property type="entry name" value="S-ADENOSYL-L-METHIONINE-DEPENDENT METHYLTRANSFERASES SUPERFAMILY PROTEIN"/>
    <property type="match status" value="1"/>
</dbReference>
<sequence>MRGDLSRYSGFLTRSVGEVTRDLESYASLIRKWNAAQNLVSRETTDLWDRHLIDGVQLVRYIQTHERILCDIGSGGGIPAIPLATALKGSNRRHYLVEPIAKKAAFLRQVRRELGLDGVEVLTSRIEDTLLQADLVTARAVTALTPLLGLVAQVMAPTGRALLHKGREHVDEIAAARAKWAFDVIVHPSDIDGDGVILEVSSIRPL</sequence>
<keyword evidence="4 6" id="KW-0808">Transferase</keyword>
<dbReference type="HAMAP" id="MF_00074">
    <property type="entry name" value="16SrRNA_methyltr_G"/>
    <property type="match status" value="1"/>
</dbReference>
<accession>A0A1K2I0B6</accession>
<keyword evidence="8" id="KW-1185">Reference proteome</keyword>
<dbReference type="SUPFAM" id="SSF53335">
    <property type="entry name" value="S-adenosyl-L-methionine-dependent methyltransferases"/>
    <property type="match status" value="1"/>
</dbReference>
<feature type="binding site" evidence="6">
    <location>
        <position position="139"/>
    </location>
    <ligand>
        <name>S-adenosyl-L-methionine</name>
        <dbReference type="ChEBI" id="CHEBI:59789"/>
    </ligand>
</feature>
<dbReference type="Proteomes" id="UP000183447">
    <property type="component" value="Unassembled WGS sequence"/>
</dbReference>
<feature type="binding site" evidence="6">
    <location>
        <begin position="126"/>
        <end position="127"/>
    </location>
    <ligand>
        <name>S-adenosyl-L-methionine</name>
        <dbReference type="ChEBI" id="CHEBI:59789"/>
    </ligand>
</feature>
<dbReference type="Gene3D" id="3.40.50.150">
    <property type="entry name" value="Vaccinia Virus protein VP39"/>
    <property type="match status" value="1"/>
</dbReference>
<evidence type="ECO:0000256" key="5">
    <source>
        <dbReference type="ARBA" id="ARBA00022691"/>
    </source>
</evidence>